<dbReference type="SUPFAM" id="SSF48097">
    <property type="entry name" value="Regulator of G-protein signaling, RGS"/>
    <property type="match status" value="2"/>
</dbReference>
<dbReference type="CDD" id="cd07440">
    <property type="entry name" value="RGS"/>
    <property type="match status" value="1"/>
</dbReference>
<reference evidence="2" key="1">
    <citation type="submission" date="2020-03" db="EMBL/GenBank/DDBJ databases">
        <title>Hybrid Assembly of Korean Phytophthora infestans isolates.</title>
        <authorList>
            <person name="Prokchorchik M."/>
            <person name="Lee Y."/>
            <person name="Seo J."/>
            <person name="Cho J.-H."/>
            <person name="Park Y.-E."/>
            <person name="Jang D.-C."/>
            <person name="Im J.-S."/>
            <person name="Choi J.-G."/>
            <person name="Park H.-J."/>
            <person name="Lee G.-B."/>
            <person name="Lee Y.-G."/>
            <person name="Hong S.-Y."/>
            <person name="Cho K."/>
            <person name="Sohn K.H."/>
        </authorList>
    </citation>
    <scope>NUCLEOTIDE SEQUENCE</scope>
    <source>
        <strain evidence="2">KR_2_A2</strain>
    </source>
</reference>
<feature type="domain" description="RGS" evidence="1">
    <location>
        <begin position="73"/>
        <end position="201"/>
    </location>
</feature>
<dbReference type="PANTHER" id="PTHR10845:SF192">
    <property type="entry name" value="DOUBLE HIT, ISOFORM B"/>
    <property type="match status" value="1"/>
</dbReference>
<dbReference type="EMBL" id="JAACNO010000586">
    <property type="protein sequence ID" value="KAF4146610.1"/>
    <property type="molecule type" value="Genomic_DNA"/>
</dbReference>
<evidence type="ECO:0000259" key="1">
    <source>
        <dbReference type="PROSITE" id="PS50132"/>
    </source>
</evidence>
<dbReference type="SMART" id="SM00315">
    <property type="entry name" value="RGS"/>
    <property type="match status" value="2"/>
</dbReference>
<name>A0A8S9USQ0_PHYIN</name>
<comment type="caution">
    <text evidence="2">The sequence shown here is derived from an EMBL/GenBank/DDBJ whole genome shotgun (WGS) entry which is preliminary data.</text>
</comment>
<dbReference type="Gene3D" id="1.10.167.10">
    <property type="entry name" value="Regulator of G-protein Signalling 4, domain 2"/>
    <property type="match status" value="2"/>
</dbReference>
<dbReference type="AlphaFoldDB" id="A0A8S9USQ0"/>
<gene>
    <name evidence="3" type="ORF">GN958_ATG04207</name>
    <name evidence="2" type="ORF">GN958_ATG09590</name>
</gene>
<dbReference type="EMBL" id="JAACNO010001372">
    <property type="protein sequence ID" value="KAF4141218.1"/>
    <property type="molecule type" value="Genomic_DNA"/>
</dbReference>
<evidence type="ECO:0000313" key="3">
    <source>
        <dbReference type="EMBL" id="KAF4146610.1"/>
    </source>
</evidence>
<evidence type="ECO:0000313" key="4">
    <source>
        <dbReference type="Proteomes" id="UP000704712"/>
    </source>
</evidence>
<dbReference type="InterPro" id="IPR016137">
    <property type="entry name" value="RGS"/>
</dbReference>
<dbReference type="Pfam" id="PF00615">
    <property type="entry name" value="RGS"/>
    <property type="match status" value="2"/>
</dbReference>
<evidence type="ECO:0000313" key="2">
    <source>
        <dbReference type="EMBL" id="KAF4141218.1"/>
    </source>
</evidence>
<dbReference type="Proteomes" id="UP000704712">
    <property type="component" value="Unassembled WGS sequence"/>
</dbReference>
<organism evidence="2 4">
    <name type="scientific">Phytophthora infestans</name>
    <name type="common">Potato late blight agent</name>
    <name type="synonym">Botrytis infestans</name>
    <dbReference type="NCBI Taxonomy" id="4787"/>
    <lineage>
        <taxon>Eukaryota</taxon>
        <taxon>Sar</taxon>
        <taxon>Stramenopiles</taxon>
        <taxon>Oomycota</taxon>
        <taxon>Peronosporomycetes</taxon>
        <taxon>Peronosporales</taxon>
        <taxon>Peronosporaceae</taxon>
        <taxon>Phytophthora</taxon>
    </lineage>
</organism>
<feature type="domain" description="RGS" evidence="1">
    <location>
        <begin position="243"/>
        <end position="347"/>
    </location>
</feature>
<sequence>MLGCSWRKEQPTCTKITASKCLSIPPLLLLLLAASVAVTRRHQRTAMSRKGGNEIETLVKVLEKGNKDKQDIVIDDIISNPISCGYLLDFCQKQYCAENLNFFMAVDKFKDECGLLDFRDPESVQSCKEMADQIWADFLSLNSPNEVSLPSDDREQTQERMKRPGEFRAKLFDVAMQDAIKTLQKDTLMRFLKAQQYTEMANKVSSVREMIVKKVLDSDNSYQIDMPTATTLTDEKIAKGNFSLDEILGDKILFREMLDYLEKKFKAENLKCARQIRRYEEMALQMKADDLKDFAWNLYLYFIAPGSPYEVSCTNLDRKSVQLRLGCPIKTMFEPIKENTMLVLKQDHNAFLQQLQAKTLKDRLKAEKTGNTPQKTGFLSKFKVF</sequence>
<dbReference type="PROSITE" id="PS50132">
    <property type="entry name" value="RGS"/>
    <property type="match status" value="2"/>
</dbReference>
<dbReference type="PRINTS" id="PR01301">
    <property type="entry name" value="RGSPROTEIN"/>
</dbReference>
<accession>A0A8S9USQ0</accession>
<dbReference type="InterPro" id="IPR044926">
    <property type="entry name" value="RGS_subdomain_2"/>
</dbReference>
<dbReference type="InterPro" id="IPR036305">
    <property type="entry name" value="RGS_sf"/>
</dbReference>
<dbReference type="PANTHER" id="PTHR10845">
    <property type="entry name" value="REGULATOR OF G PROTEIN SIGNALING"/>
    <property type="match status" value="1"/>
</dbReference>
<protein>
    <submittedName>
        <fullName evidence="2">Regulator of G protein signaling domain-containing protein</fullName>
    </submittedName>
</protein>
<proteinExistence type="predicted"/>